<dbReference type="Gene3D" id="3.10.28.20">
    <property type="entry name" value="Acetamidase/Formamidase-like domains"/>
    <property type="match status" value="1"/>
</dbReference>
<evidence type="ECO:0000313" key="2">
    <source>
        <dbReference type="EMBL" id="AHI30127.1"/>
    </source>
</evidence>
<dbReference type="OrthoDB" id="6358394at2"/>
<accession>W5YLN3</accession>
<name>W5YLN3_9GAMM</name>
<dbReference type="PROSITE" id="PS51257">
    <property type="entry name" value="PROKAR_LIPOPROTEIN"/>
    <property type="match status" value="1"/>
</dbReference>
<evidence type="ECO:0000313" key="3">
    <source>
        <dbReference type="Proteomes" id="UP000061489"/>
    </source>
</evidence>
<dbReference type="AlphaFoldDB" id="W5YLN3"/>
<sequence length="334" mass="36812">MADRQWQVVFQVALFLPILFLAGCAAKGVGQLPEWVLNPPADNAVSLYGVGEGAALRTARDDALAVIAGKLETRVTSDVLTETRLANGQEVSSTRNTVRTTTEALALSEYQTENSAQVGNRLFLLLSMKRQALVTSILNDLDRLDNDIEARLSDSDNSSTLKRLYRLVLAKSLIAEALDKAFLAQSASQNSSLREHRVARYQELLAERERLQQNLTLAVSWDRYTPEIGERVLTMLLELGLHAEAGRSGAHYDGRIVISGAPTKREIFDEYHVQLHTVVALEDSRGSEISSARYQAAASSLSDHESARKTANRQIADEVKGRGVWRALNMHKGT</sequence>
<proteinExistence type="predicted"/>
<evidence type="ECO:0000259" key="1">
    <source>
        <dbReference type="Pfam" id="PF02169"/>
    </source>
</evidence>
<gene>
    <name evidence="2" type="ORF">AU14_12565</name>
</gene>
<dbReference type="HOGENOM" id="CLU_831072_0_0_6"/>
<feature type="domain" description="Lipoprotein LPP20-like" evidence="1">
    <location>
        <begin position="33"/>
        <end position="103"/>
    </location>
</feature>
<dbReference type="Proteomes" id="UP000061489">
    <property type="component" value="Chromosome"/>
</dbReference>
<dbReference type="EMBL" id="CP007151">
    <property type="protein sequence ID" value="AHI30127.1"/>
    <property type="molecule type" value="Genomic_DNA"/>
</dbReference>
<dbReference type="InterPro" id="IPR024952">
    <property type="entry name" value="LPP20-like_dom"/>
</dbReference>
<dbReference type="Pfam" id="PF02169">
    <property type="entry name" value="LPP20"/>
    <property type="match status" value="1"/>
</dbReference>
<organism evidence="2 3">
    <name type="scientific">Marinobacter similis</name>
    <dbReference type="NCBI Taxonomy" id="1420916"/>
    <lineage>
        <taxon>Bacteria</taxon>
        <taxon>Pseudomonadati</taxon>
        <taxon>Pseudomonadota</taxon>
        <taxon>Gammaproteobacteria</taxon>
        <taxon>Pseudomonadales</taxon>
        <taxon>Marinobacteraceae</taxon>
        <taxon>Marinobacter</taxon>
    </lineage>
</organism>
<dbReference type="KEGG" id="msx:AU14_12565"/>
<dbReference type="RefSeq" id="WP_041341141.1">
    <property type="nucleotide sequence ID" value="NZ_CP007151.1"/>
</dbReference>
<keyword evidence="3" id="KW-1185">Reference proteome</keyword>
<protein>
    <recommendedName>
        <fullName evidence="1">Lipoprotein LPP20-like domain-containing protein</fullName>
    </recommendedName>
</protein>
<dbReference type="STRING" id="1420916.AU14_12565"/>
<reference evidence="2 3" key="1">
    <citation type="journal article" date="2014" name="Genome Announc.">
        <title>Draft Genome Sequences of Marinobacter similis A3d10T and Marinobacter salarius R9SW1T.</title>
        <authorList>
            <person name="Ivanova E.P."/>
            <person name="Ng H.J."/>
            <person name="Webb H.K."/>
            <person name="Feng G."/>
            <person name="Oshima K."/>
            <person name="Hattori M."/>
            <person name="Ohkuma M."/>
            <person name="Sergeev A.F."/>
            <person name="Mikhailov V.V."/>
            <person name="Crawford R.J."/>
            <person name="Sawabe T."/>
        </authorList>
    </citation>
    <scope>NUCLEOTIDE SEQUENCE [LARGE SCALE GENOMIC DNA]</scope>
    <source>
        <strain evidence="2 3">A3d10</strain>
    </source>
</reference>